<dbReference type="PROSITE" id="PS51918">
    <property type="entry name" value="RADICAL_SAM"/>
    <property type="match status" value="1"/>
</dbReference>
<dbReference type="InterPro" id="IPR058240">
    <property type="entry name" value="rSAM_sf"/>
</dbReference>
<gene>
    <name evidence="6" type="ORF">IW252_000517</name>
</gene>
<accession>A0A931GE68</accession>
<dbReference type="EMBL" id="JADOTZ010000001">
    <property type="protein sequence ID" value="MBG6083750.1"/>
    <property type="molecule type" value="Genomic_DNA"/>
</dbReference>
<dbReference type="CDD" id="cd01335">
    <property type="entry name" value="Radical_SAM"/>
    <property type="match status" value="1"/>
</dbReference>
<evidence type="ECO:0000256" key="2">
    <source>
        <dbReference type="ARBA" id="ARBA00023004"/>
    </source>
</evidence>
<protein>
    <submittedName>
        <fullName evidence="6">DNA repair photolyase</fullName>
    </submittedName>
</protein>
<dbReference type="SUPFAM" id="SSF102114">
    <property type="entry name" value="Radical SAM enzymes"/>
    <property type="match status" value="1"/>
</dbReference>
<evidence type="ECO:0000313" key="7">
    <source>
        <dbReference type="Proteomes" id="UP000625033"/>
    </source>
</evidence>
<keyword evidence="2" id="KW-0408">Iron</keyword>
<dbReference type="PANTHER" id="PTHR43432:SF3">
    <property type="entry name" value="SLR0285 PROTEIN"/>
    <property type="match status" value="1"/>
</dbReference>
<dbReference type="SFLD" id="SFLDG01084">
    <property type="entry name" value="Uncharacterised_Radical_SAM_Su"/>
    <property type="match status" value="1"/>
</dbReference>
<dbReference type="GO" id="GO:0051536">
    <property type="term" value="F:iron-sulfur cluster binding"/>
    <property type="evidence" value="ECO:0007669"/>
    <property type="project" value="UniProtKB-KW"/>
</dbReference>
<feature type="domain" description="Radical SAM core" evidence="5">
    <location>
        <begin position="85"/>
        <end position="334"/>
    </location>
</feature>
<evidence type="ECO:0000256" key="4">
    <source>
        <dbReference type="SAM" id="MobiDB-lite"/>
    </source>
</evidence>
<keyword evidence="3" id="KW-0411">Iron-sulfur</keyword>
<name>A0A931GE68_9MICC</name>
<dbReference type="NCBIfam" id="NF038135">
    <property type="entry name" value="rSAM_Rv2578c"/>
    <property type="match status" value="1"/>
</dbReference>
<feature type="region of interest" description="Disordered" evidence="4">
    <location>
        <begin position="1"/>
        <end position="25"/>
    </location>
</feature>
<dbReference type="InterPro" id="IPR007197">
    <property type="entry name" value="rSAM"/>
</dbReference>
<dbReference type="InterPro" id="IPR006638">
    <property type="entry name" value="Elp3/MiaA/NifB-like_rSAM"/>
</dbReference>
<proteinExistence type="predicted"/>
<reference evidence="6" key="1">
    <citation type="submission" date="2020-11" db="EMBL/GenBank/DDBJ databases">
        <title>Sequencing the genomes of 1000 actinobacteria strains.</title>
        <authorList>
            <person name="Klenk H.-P."/>
        </authorList>
    </citation>
    <scope>NUCLEOTIDE SEQUENCE</scope>
    <source>
        <strain evidence="6">DSM 26152</strain>
    </source>
</reference>
<keyword evidence="1" id="KW-0479">Metal-binding</keyword>
<dbReference type="Gene3D" id="3.80.30.30">
    <property type="match status" value="1"/>
</dbReference>
<evidence type="ECO:0000256" key="3">
    <source>
        <dbReference type="ARBA" id="ARBA00023014"/>
    </source>
</evidence>
<dbReference type="RefSeq" id="WP_196835151.1">
    <property type="nucleotide sequence ID" value="NZ_JADOTZ010000001.1"/>
</dbReference>
<dbReference type="AlphaFoldDB" id="A0A931GE68"/>
<dbReference type="SMART" id="SM00729">
    <property type="entry name" value="Elp3"/>
    <property type="match status" value="1"/>
</dbReference>
<dbReference type="GO" id="GO:0003824">
    <property type="term" value="F:catalytic activity"/>
    <property type="evidence" value="ECO:0007669"/>
    <property type="project" value="InterPro"/>
</dbReference>
<dbReference type="PANTHER" id="PTHR43432">
    <property type="entry name" value="SLR0285 PROTEIN"/>
    <property type="match status" value="1"/>
</dbReference>
<dbReference type="Pfam" id="PF04055">
    <property type="entry name" value="Radical_SAM"/>
    <property type="match status" value="1"/>
</dbReference>
<evidence type="ECO:0000259" key="5">
    <source>
        <dbReference type="PROSITE" id="PS51918"/>
    </source>
</evidence>
<comment type="caution">
    <text evidence="6">The sequence shown here is derived from an EMBL/GenBank/DDBJ whole genome shotgun (WGS) entry which is preliminary data.</text>
</comment>
<organism evidence="6 7">
    <name type="scientific">Zhihengliuella flava</name>
    <dbReference type="NCBI Taxonomy" id="1285193"/>
    <lineage>
        <taxon>Bacteria</taxon>
        <taxon>Bacillati</taxon>
        <taxon>Actinomycetota</taxon>
        <taxon>Actinomycetes</taxon>
        <taxon>Micrococcales</taxon>
        <taxon>Micrococcaceae</taxon>
        <taxon>Zhihengliuella</taxon>
    </lineage>
</organism>
<sequence length="376" mass="41093">MRWEAQLIQPHAGQPDAGTGRVSPKALTGSAASLAAPGAGAPHPHTRELVSIPGLLSTVRAPEFEGITFHEVLAKSALNKVPASSKMPFTWTINPYRGCTHACVYCFARKTHTYLDFDAGTDFDSQVVVKRNLVDILRAELRRPSWKREHVALGTNTDPYQRAEGRYRLMPGIIEALAESGTPFSILTKGTLLARDAELITAAAQRVPVGVGLSIAMTNDQLSESIEPGTPSPTARLRLVERLSAAGVDCSIMAMPILPWLSDSDEALDALIGRVAAAGANDITVGPLHLRPGAREWFMTWLAQNHRELVPRYQQLYGRGAVASREYRQWLSGRVRELTRRHGMNRSGWELRQPEQAAQAAIAPQPNTAPEQSAMF</sequence>
<dbReference type="Proteomes" id="UP000625033">
    <property type="component" value="Unassembled WGS sequence"/>
</dbReference>
<keyword evidence="7" id="KW-1185">Reference proteome</keyword>
<evidence type="ECO:0000256" key="1">
    <source>
        <dbReference type="ARBA" id="ARBA00022723"/>
    </source>
</evidence>
<dbReference type="GO" id="GO:0046872">
    <property type="term" value="F:metal ion binding"/>
    <property type="evidence" value="ECO:0007669"/>
    <property type="project" value="UniProtKB-KW"/>
</dbReference>
<evidence type="ECO:0000313" key="6">
    <source>
        <dbReference type="EMBL" id="MBG6083750.1"/>
    </source>
</evidence>
<dbReference type="InterPro" id="IPR040086">
    <property type="entry name" value="MJ0683-like"/>
</dbReference>
<dbReference type="SFLD" id="SFLDS00029">
    <property type="entry name" value="Radical_SAM"/>
    <property type="match status" value="1"/>
</dbReference>